<dbReference type="EMBL" id="JBIMSO010000059">
    <property type="protein sequence ID" value="MFH5210163.1"/>
    <property type="molecule type" value="Genomic_DNA"/>
</dbReference>
<gene>
    <name evidence="2" type="ORF">ACHIPZ_18440</name>
</gene>
<protein>
    <submittedName>
        <fullName evidence="2">Uncharacterized protein</fullName>
    </submittedName>
</protein>
<feature type="compositionally biased region" description="Low complexity" evidence="1">
    <location>
        <begin position="31"/>
        <end position="41"/>
    </location>
</feature>
<feature type="region of interest" description="Disordered" evidence="1">
    <location>
        <begin position="26"/>
        <end position="46"/>
    </location>
</feature>
<accession>A0ABW7JQ87</accession>
<organism evidence="2 3">
    <name type="scientific">Antrihabitans spumae</name>
    <dbReference type="NCBI Taxonomy" id="3373370"/>
    <lineage>
        <taxon>Bacteria</taxon>
        <taxon>Bacillati</taxon>
        <taxon>Actinomycetota</taxon>
        <taxon>Actinomycetes</taxon>
        <taxon>Mycobacteriales</taxon>
        <taxon>Nocardiaceae</taxon>
        <taxon>Antrihabitans</taxon>
    </lineage>
</organism>
<reference evidence="2 3" key="1">
    <citation type="submission" date="2024-10" db="EMBL/GenBank/DDBJ databases">
        <authorList>
            <person name="Riesco R."/>
        </authorList>
    </citation>
    <scope>NUCLEOTIDE SEQUENCE [LARGE SCALE GENOMIC DNA]</scope>
    <source>
        <strain evidence="2 3">NCIMB 15449</strain>
    </source>
</reference>
<evidence type="ECO:0000313" key="3">
    <source>
        <dbReference type="Proteomes" id="UP001609175"/>
    </source>
</evidence>
<evidence type="ECO:0000313" key="2">
    <source>
        <dbReference type="EMBL" id="MFH5210163.1"/>
    </source>
</evidence>
<dbReference type="Proteomes" id="UP001609175">
    <property type="component" value="Unassembled WGS sequence"/>
</dbReference>
<name>A0ABW7JQ87_9NOCA</name>
<evidence type="ECO:0000256" key="1">
    <source>
        <dbReference type="SAM" id="MobiDB-lite"/>
    </source>
</evidence>
<sequence length="176" mass="18870">MNHSHRTLTSLLITVTAVTLLLTGCGTDDGSPPSTEPSTPSIVDTNSADTVAVEALNRIFSWRPADEPQGESLARARDLLGPTLLAVVDANAAASTPPRTSLQWAHWRETGARIDAFTFASAEPSGDTDPTRTQHRKIGIEQTVVYPDGDTELLPPTAVIATLIHTADGWRLDTYQ</sequence>
<proteinExistence type="predicted"/>
<comment type="caution">
    <text evidence="2">The sequence shown here is derived from an EMBL/GenBank/DDBJ whole genome shotgun (WGS) entry which is preliminary data.</text>
</comment>
<dbReference type="RefSeq" id="WP_395115833.1">
    <property type="nucleotide sequence ID" value="NZ_JBIMSO010000059.1"/>
</dbReference>
<dbReference type="PROSITE" id="PS51257">
    <property type="entry name" value="PROKAR_LIPOPROTEIN"/>
    <property type="match status" value="1"/>
</dbReference>